<accession>A0A375EDF7</accession>
<gene>
    <name evidence="1" type="ORF">CBM2613_P20038</name>
</gene>
<sequence>MIFDTAASALPQLRGRKLRPVFDSATHRPDALLRCISAMVWASVTAGRCPDLVRIAHRFHSHCQNPG</sequence>
<dbReference type="Proteomes" id="UP000256952">
    <property type="component" value="Plasmid CBM2613_p"/>
</dbReference>
<geneLocation type="plasmid" evidence="2">
    <name>cbm2613_p</name>
</geneLocation>
<evidence type="ECO:0000313" key="1">
    <source>
        <dbReference type="EMBL" id="SOZ74472.1"/>
    </source>
</evidence>
<name>A0A375EDF7_9BURK</name>
<dbReference type="AlphaFoldDB" id="A0A375EDF7"/>
<protein>
    <submittedName>
        <fullName evidence="1">Uncharacterized protein</fullName>
    </submittedName>
</protein>
<proteinExistence type="predicted"/>
<dbReference type="EMBL" id="LT976981">
    <property type="protein sequence ID" value="SOZ74472.1"/>
    <property type="molecule type" value="Genomic_DNA"/>
</dbReference>
<reference evidence="2" key="1">
    <citation type="submission" date="2018-01" db="EMBL/GenBank/DDBJ databases">
        <authorList>
            <person name="Gaut B.S."/>
            <person name="Morton B.R."/>
            <person name="Clegg M.T."/>
            <person name="Duvall M.R."/>
        </authorList>
    </citation>
    <scope>NUCLEOTIDE SEQUENCE [LARGE SCALE GENOMIC DNA]</scope>
    <source>
        <plasmid evidence="2">Plasmid cbm2613_p</plasmid>
    </source>
</reference>
<keyword evidence="1" id="KW-0614">Plasmid</keyword>
<evidence type="ECO:0000313" key="2">
    <source>
        <dbReference type="Proteomes" id="UP000256952"/>
    </source>
</evidence>
<organism evidence="1 2">
    <name type="scientific">Cupriavidus taiwanensis</name>
    <dbReference type="NCBI Taxonomy" id="164546"/>
    <lineage>
        <taxon>Bacteria</taxon>
        <taxon>Pseudomonadati</taxon>
        <taxon>Pseudomonadota</taxon>
        <taxon>Betaproteobacteria</taxon>
        <taxon>Burkholderiales</taxon>
        <taxon>Burkholderiaceae</taxon>
        <taxon>Cupriavidus</taxon>
    </lineage>
</organism>